<sequence length="81" mass="8723">MLDSSAIRKGQGVNKSCKTPGFSERLHRLYKAVIAPKAPTHPKEEGKKVNDGGGASLPPMAESSRQNTSISFGKTEPTQER</sequence>
<dbReference type="AlphaFoldDB" id="A0A974BZ13"/>
<evidence type="ECO:0000313" key="2">
    <source>
        <dbReference type="EMBL" id="OCT63401.1"/>
    </source>
</evidence>
<feature type="compositionally biased region" description="Basic and acidic residues" evidence="1">
    <location>
        <begin position="41"/>
        <end position="50"/>
    </location>
</feature>
<name>A0A974BZ13_XENLA</name>
<dbReference type="Proteomes" id="UP000694892">
    <property type="component" value="Chromosome 9_10L"/>
</dbReference>
<feature type="region of interest" description="Disordered" evidence="1">
    <location>
        <begin position="1"/>
        <end position="21"/>
    </location>
</feature>
<protein>
    <submittedName>
        <fullName evidence="2">Uncharacterized protein</fullName>
    </submittedName>
</protein>
<proteinExistence type="predicted"/>
<gene>
    <name evidence="2" type="ORF">XELAEV_18044497mg</name>
</gene>
<dbReference type="EMBL" id="CM004482">
    <property type="protein sequence ID" value="OCT63401.1"/>
    <property type="molecule type" value="Genomic_DNA"/>
</dbReference>
<feature type="compositionally biased region" description="Polar residues" evidence="1">
    <location>
        <begin position="63"/>
        <end position="72"/>
    </location>
</feature>
<feature type="region of interest" description="Disordered" evidence="1">
    <location>
        <begin position="34"/>
        <end position="81"/>
    </location>
</feature>
<reference evidence="3" key="1">
    <citation type="journal article" date="2016" name="Nature">
        <title>Genome evolution in the allotetraploid frog Xenopus laevis.</title>
        <authorList>
            <person name="Session A.M."/>
            <person name="Uno Y."/>
            <person name="Kwon T."/>
            <person name="Chapman J.A."/>
            <person name="Toyoda A."/>
            <person name="Takahashi S."/>
            <person name="Fukui A."/>
            <person name="Hikosaka A."/>
            <person name="Suzuki A."/>
            <person name="Kondo M."/>
            <person name="van Heeringen S.J."/>
            <person name="Quigley I."/>
            <person name="Heinz S."/>
            <person name="Ogino H."/>
            <person name="Ochi H."/>
            <person name="Hellsten U."/>
            <person name="Lyons J.B."/>
            <person name="Simakov O."/>
            <person name="Putnam N."/>
            <person name="Stites J."/>
            <person name="Kuroki Y."/>
            <person name="Tanaka T."/>
            <person name="Michiue T."/>
            <person name="Watanabe M."/>
            <person name="Bogdanovic O."/>
            <person name="Lister R."/>
            <person name="Georgiou G."/>
            <person name="Paranjpe S.S."/>
            <person name="van Kruijsbergen I."/>
            <person name="Shu S."/>
            <person name="Carlson J."/>
            <person name="Kinoshita T."/>
            <person name="Ohta Y."/>
            <person name="Mawaribuchi S."/>
            <person name="Jenkins J."/>
            <person name="Grimwood J."/>
            <person name="Schmutz J."/>
            <person name="Mitros T."/>
            <person name="Mozaffari S.V."/>
            <person name="Suzuki Y."/>
            <person name="Haramoto Y."/>
            <person name="Yamamoto T.S."/>
            <person name="Takagi C."/>
            <person name="Heald R."/>
            <person name="Miller K."/>
            <person name="Haudenschild C."/>
            <person name="Kitzman J."/>
            <person name="Nakayama T."/>
            <person name="Izutsu Y."/>
            <person name="Robert J."/>
            <person name="Fortriede J."/>
            <person name="Burns K."/>
            <person name="Lotay V."/>
            <person name="Karimi K."/>
            <person name="Yasuoka Y."/>
            <person name="Dichmann D.S."/>
            <person name="Flajnik M.F."/>
            <person name="Houston D.W."/>
            <person name="Shendure J."/>
            <person name="DuPasquier L."/>
            <person name="Vize P.D."/>
            <person name="Zorn A.M."/>
            <person name="Ito M."/>
            <person name="Marcotte E.M."/>
            <person name="Wallingford J.B."/>
            <person name="Ito Y."/>
            <person name="Asashima M."/>
            <person name="Ueno N."/>
            <person name="Matsuda Y."/>
            <person name="Veenstra G.J."/>
            <person name="Fujiyama A."/>
            <person name="Harland R.M."/>
            <person name="Taira M."/>
            <person name="Rokhsar D.S."/>
        </authorList>
    </citation>
    <scope>NUCLEOTIDE SEQUENCE [LARGE SCALE GENOMIC DNA]</scope>
    <source>
        <strain evidence="3">J</strain>
    </source>
</reference>
<evidence type="ECO:0000313" key="3">
    <source>
        <dbReference type="Proteomes" id="UP000694892"/>
    </source>
</evidence>
<accession>A0A974BZ13</accession>
<evidence type="ECO:0000256" key="1">
    <source>
        <dbReference type="SAM" id="MobiDB-lite"/>
    </source>
</evidence>
<organism evidence="2 3">
    <name type="scientific">Xenopus laevis</name>
    <name type="common">African clawed frog</name>
    <dbReference type="NCBI Taxonomy" id="8355"/>
    <lineage>
        <taxon>Eukaryota</taxon>
        <taxon>Metazoa</taxon>
        <taxon>Chordata</taxon>
        <taxon>Craniata</taxon>
        <taxon>Vertebrata</taxon>
        <taxon>Euteleostomi</taxon>
        <taxon>Amphibia</taxon>
        <taxon>Batrachia</taxon>
        <taxon>Anura</taxon>
        <taxon>Pipoidea</taxon>
        <taxon>Pipidae</taxon>
        <taxon>Xenopodinae</taxon>
        <taxon>Xenopus</taxon>
        <taxon>Xenopus</taxon>
    </lineage>
</organism>